<dbReference type="Gene3D" id="2.40.100.10">
    <property type="entry name" value="Cyclophilin-like"/>
    <property type="match status" value="1"/>
</dbReference>
<dbReference type="OrthoDB" id="9807797at2"/>
<gene>
    <name evidence="5" type="ORF">SAMN04515666_101486</name>
</gene>
<reference evidence="6" key="1">
    <citation type="submission" date="2016-10" db="EMBL/GenBank/DDBJ databases">
        <authorList>
            <person name="Varghese N."/>
            <person name="Submissions S."/>
        </authorList>
    </citation>
    <scope>NUCLEOTIDE SEQUENCE [LARGE SCALE GENOMIC DNA]</scope>
    <source>
        <strain evidence="6">LMG 26383,CCUG 61248,R- 45681</strain>
    </source>
</reference>
<dbReference type="RefSeq" id="WP_091829422.1">
    <property type="nucleotide sequence ID" value="NZ_FOAN01000001.1"/>
</dbReference>
<dbReference type="CDD" id="cd00317">
    <property type="entry name" value="cyclophilin"/>
    <property type="match status" value="1"/>
</dbReference>
<dbReference type="EMBL" id="FOAN01000001">
    <property type="protein sequence ID" value="SEK42534.1"/>
    <property type="molecule type" value="Genomic_DNA"/>
</dbReference>
<name>A0A1H7GWX2_9HYPH</name>
<evidence type="ECO:0000259" key="4">
    <source>
        <dbReference type="PROSITE" id="PS50072"/>
    </source>
</evidence>
<protein>
    <recommendedName>
        <fullName evidence="3">Peptidyl-prolyl cis-trans isomerase</fullName>
        <shortName evidence="3">PPIase</shortName>
        <ecNumber evidence="3">5.2.1.8</ecNumber>
    </recommendedName>
</protein>
<dbReference type="PROSITE" id="PS50072">
    <property type="entry name" value="CSA_PPIASE_2"/>
    <property type="match status" value="1"/>
</dbReference>
<accession>A0A1H7GWX2</accession>
<evidence type="ECO:0000256" key="1">
    <source>
        <dbReference type="ARBA" id="ARBA00023110"/>
    </source>
</evidence>
<dbReference type="InterPro" id="IPR002130">
    <property type="entry name" value="Cyclophilin-type_PPIase_dom"/>
</dbReference>
<dbReference type="STRING" id="1036779.SAMN04515666_101486"/>
<sequence>MLRTTLAALALTASLGLAQSQANAQAPAPANLDPQNTLALDTKDGRVTIRLRPDLAPKHVEQIKALTKRGFYDGIVFHRVIDGFMAQTGDPKGDGTGGSDLPNIPAEFTPTPYKVGSVGMARSQSPNSANSQFFICFEGCGSLTGQYTLFGEVVSGMDAVRKIKKGSSANNGAVSGPDKIIRMRLLADAK</sequence>
<dbReference type="EC" id="5.2.1.8" evidence="3"/>
<evidence type="ECO:0000313" key="6">
    <source>
        <dbReference type="Proteomes" id="UP000199664"/>
    </source>
</evidence>
<feature type="signal peptide" evidence="3">
    <location>
        <begin position="1"/>
        <end position="24"/>
    </location>
</feature>
<keyword evidence="2 3" id="KW-0413">Isomerase</keyword>
<evidence type="ECO:0000256" key="2">
    <source>
        <dbReference type="ARBA" id="ARBA00023235"/>
    </source>
</evidence>
<comment type="catalytic activity">
    <reaction evidence="3">
        <text>[protein]-peptidylproline (omega=180) = [protein]-peptidylproline (omega=0)</text>
        <dbReference type="Rhea" id="RHEA:16237"/>
        <dbReference type="Rhea" id="RHEA-COMP:10747"/>
        <dbReference type="Rhea" id="RHEA-COMP:10748"/>
        <dbReference type="ChEBI" id="CHEBI:83833"/>
        <dbReference type="ChEBI" id="CHEBI:83834"/>
        <dbReference type="EC" id="5.2.1.8"/>
    </reaction>
</comment>
<dbReference type="Pfam" id="PF00160">
    <property type="entry name" value="Pro_isomerase"/>
    <property type="match status" value="1"/>
</dbReference>
<feature type="domain" description="PPIase cyclophilin-type" evidence="4">
    <location>
        <begin position="45"/>
        <end position="183"/>
    </location>
</feature>
<feature type="chain" id="PRO_5011330239" description="Peptidyl-prolyl cis-trans isomerase" evidence="3">
    <location>
        <begin position="25"/>
        <end position="190"/>
    </location>
</feature>
<dbReference type="GO" id="GO:0003755">
    <property type="term" value="F:peptidyl-prolyl cis-trans isomerase activity"/>
    <property type="evidence" value="ECO:0007669"/>
    <property type="project" value="UniProtKB-UniRule"/>
</dbReference>
<keyword evidence="3" id="KW-0732">Signal</keyword>
<keyword evidence="6" id="KW-1185">Reference proteome</keyword>
<keyword evidence="1 3" id="KW-0697">Rotamase</keyword>
<dbReference type="PANTHER" id="PTHR45625">
    <property type="entry name" value="PEPTIDYL-PROLYL CIS-TRANS ISOMERASE-RELATED"/>
    <property type="match status" value="1"/>
</dbReference>
<organism evidence="5 6">
    <name type="scientific">Bosea lupini</name>
    <dbReference type="NCBI Taxonomy" id="1036779"/>
    <lineage>
        <taxon>Bacteria</taxon>
        <taxon>Pseudomonadati</taxon>
        <taxon>Pseudomonadota</taxon>
        <taxon>Alphaproteobacteria</taxon>
        <taxon>Hyphomicrobiales</taxon>
        <taxon>Boseaceae</taxon>
        <taxon>Bosea</taxon>
    </lineage>
</organism>
<dbReference type="AlphaFoldDB" id="A0A1H7GWX2"/>
<proteinExistence type="inferred from homology"/>
<comment type="similarity">
    <text evidence="3">Belongs to the cyclophilin-type PPIase family.</text>
</comment>
<dbReference type="PANTHER" id="PTHR45625:SF4">
    <property type="entry name" value="PEPTIDYLPROLYL ISOMERASE DOMAIN AND WD REPEAT-CONTAINING PROTEIN 1"/>
    <property type="match status" value="1"/>
</dbReference>
<dbReference type="InterPro" id="IPR044666">
    <property type="entry name" value="Cyclophilin_A-like"/>
</dbReference>
<dbReference type="Proteomes" id="UP000199664">
    <property type="component" value="Unassembled WGS sequence"/>
</dbReference>
<dbReference type="PRINTS" id="PR00153">
    <property type="entry name" value="CSAPPISMRASE"/>
</dbReference>
<evidence type="ECO:0000313" key="5">
    <source>
        <dbReference type="EMBL" id="SEK42534.1"/>
    </source>
</evidence>
<dbReference type="InterPro" id="IPR029000">
    <property type="entry name" value="Cyclophilin-like_dom_sf"/>
</dbReference>
<dbReference type="SUPFAM" id="SSF50891">
    <property type="entry name" value="Cyclophilin-like"/>
    <property type="match status" value="1"/>
</dbReference>
<comment type="function">
    <text evidence="3">PPIases accelerate the folding of proteins. It catalyzes the cis-trans isomerization of proline imidic peptide bonds in oligopeptides.</text>
</comment>
<evidence type="ECO:0000256" key="3">
    <source>
        <dbReference type="RuleBase" id="RU363019"/>
    </source>
</evidence>